<feature type="compositionally biased region" description="Acidic residues" evidence="7">
    <location>
        <begin position="130"/>
        <end position="153"/>
    </location>
</feature>
<feature type="transmembrane region" description="Helical" evidence="8">
    <location>
        <begin position="30"/>
        <end position="49"/>
    </location>
</feature>
<dbReference type="NCBIfam" id="NF005929">
    <property type="entry name" value="PRK07946.1"/>
    <property type="match status" value="1"/>
</dbReference>
<keyword evidence="4 8" id="KW-0812">Transmembrane</keyword>
<dbReference type="Pfam" id="PF00420">
    <property type="entry name" value="Oxidored_q2"/>
    <property type="match status" value="1"/>
</dbReference>
<dbReference type="Gene3D" id="1.10.287.3510">
    <property type="match status" value="1"/>
</dbReference>
<dbReference type="PANTHER" id="PTHR34583">
    <property type="entry name" value="ANTIPORTER SUBUNIT MNHC2-RELATED"/>
    <property type="match status" value="1"/>
</dbReference>
<keyword evidence="5 8" id="KW-1133">Transmembrane helix</keyword>
<name>A0A255EAG4_9ACTN</name>
<evidence type="ECO:0000256" key="6">
    <source>
        <dbReference type="ARBA" id="ARBA00023136"/>
    </source>
</evidence>
<dbReference type="RefSeq" id="WP_094451581.1">
    <property type="nucleotide sequence ID" value="NZ_NMVI01000026.1"/>
</dbReference>
<dbReference type="InterPro" id="IPR039428">
    <property type="entry name" value="NUOK/Mnh_C1-like"/>
</dbReference>
<comment type="subcellular location">
    <subcellularLocation>
        <location evidence="1">Cell membrane</location>
        <topology evidence="1">Multi-pass membrane protein</topology>
    </subcellularLocation>
</comment>
<evidence type="ECO:0000256" key="2">
    <source>
        <dbReference type="ARBA" id="ARBA00010388"/>
    </source>
</evidence>
<evidence type="ECO:0000256" key="4">
    <source>
        <dbReference type="ARBA" id="ARBA00022692"/>
    </source>
</evidence>
<keyword evidence="6 8" id="KW-0472">Membrane</keyword>
<feature type="transmembrane region" description="Helical" evidence="8">
    <location>
        <begin position="69"/>
        <end position="89"/>
    </location>
</feature>
<feature type="transmembrane region" description="Helical" evidence="8">
    <location>
        <begin position="6"/>
        <end position="23"/>
    </location>
</feature>
<gene>
    <name evidence="9" type="ORF">CGZ92_11785</name>
</gene>
<feature type="region of interest" description="Disordered" evidence="7">
    <location>
        <begin position="121"/>
        <end position="181"/>
    </location>
</feature>
<dbReference type="PANTHER" id="PTHR34583:SF2">
    <property type="entry name" value="ANTIPORTER SUBUNIT MNHC2-RELATED"/>
    <property type="match status" value="1"/>
</dbReference>
<comment type="caution">
    <text evidence="9">The sequence shown here is derived from an EMBL/GenBank/DDBJ whole genome shotgun (WGS) entry which is preliminary data.</text>
</comment>
<evidence type="ECO:0000313" key="10">
    <source>
        <dbReference type="Proteomes" id="UP000216533"/>
    </source>
</evidence>
<evidence type="ECO:0000256" key="8">
    <source>
        <dbReference type="SAM" id="Phobius"/>
    </source>
</evidence>
<dbReference type="Proteomes" id="UP000216533">
    <property type="component" value="Unassembled WGS sequence"/>
</dbReference>
<reference evidence="9 10" key="1">
    <citation type="submission" date="2017-07" db="EMBL/GenBank/DDBJ databases">
        <title>Draft whole genome sequences of clinical Proprionibacteriaceae strains.</title>
        <authorList>
            <person name="Bernier A.-M."/>
            <person name="Bernard K."/>
            <person name="Domingo M.-C."/>
        </authorList>
    </citation>
    <scope>NUCLEOTIDE SEQUENCE [LARGE SCALE GENOMIC DNA]</scope>
    <source>
        <strain evidence="9 10">NML 160184</strain>
    </source>
</reference>
<evidence type="ECO:0000256" key="3">
    <source>
        <dbReference type="ARBA" id="ARBA00022475"/>
    </source>
</evidence>
<keyword evidence="3" id="KW-1003">Cell membrane</keyword>
<proteinExistence type="inferred from homology"/>
<protein>
    <submittedName>
        <fullName evidence="9">Na(+)/H(+) antiporter subunit C</fullName>
    </submittedName>
</protein>
<evidence type="ECO:0000256" key="7">
    <source>
        <dbReference type="SAM" id="MobiDB-lite"/>
    </source>
</evidence>
<organism evidence="9 10">
    <name type="scientific">Parenemella sanctibonifatiensis</name>
    <dbReference type="NCBI Taxonomy" id="2016505"/>
    <lineage>
        <taxon>Bacteria</taxon>
        <taxon>Bacillati</taxon>
        <taxon>Actinomycetota</taxon>
        <taxon>Actinomycetes</taxon>
        <taxon>Propionibacteriales</taxon>
        <taxon>Propionibacteriaceae</taxon>
        <taxon>Parenemella</taxon>
    </lineage>
</organism>
<comment type="similarity">
    <text evidence="2">Belongs to the CPA3 antiporters (TC 2.A.63) subunit C family.</text>
</comment>
<dbReference type="EMBL" id="NMVI01000026">
    <property type="protein sequence ID" value="OYN85133.1"/>
    <property type="molecule type" value="Genomic_DNA"/>
</dbReference>
<dbReference type="GO" id="GO:0005886">
    <property type="term" value="C:plasma membrane"/>
    <property type="evidence" value="ECO:0007669"/>
    <property type="project" value="UniProtKB-SubCell"/>
</dbReference>
<evidence type="ECO:0000256" key="5">
    <source>
        <dbReference type="ARBA" id="ARBA00022989"/>
    </source>
</evidence>
<evidence type="ECO:0000313" key="9">
    <source>
        <dbReference type="EMBL" id="OYN85133.1"/>
    </source>
</evidence>
<evidence type="ECO:0000256" key="1">
    <source>
        <dbReference type="ARBA" id="ARBA00004651"/>
    </source>
</evidence>
<dbReference type="InterPro" id="IPR050601">
    <property type="entry name" value="CPA3_antiporter_subunitC"/>
</dbReference>
<dbReference type="AlphaFoldDB" id="A0A255EAG4"/>
<accession>A0A255EAG4</accession>
<sequence length="181" mass="19230">MALNLTLVAVAAFLIAGGVYLILERSLTRILIGIMLASNGVNTLFMAIGEPGLPALVGLVEPDEMSDPLPQAMVLTAIVITLASVAYLLSMAYRAFQLEGNDEVRDDIEDSQIRQLAELEEASESFDSIDTSDTDTSVVDDDDEHPLDPEDPGPAEPVDPAVEDDTDAPGTPTSDEAGETR</sequence>